<proteinExistence type="predicted"/>
<gene>
    <name evidence="2" type="ORF">L2724_05595</name>
</gene>
<dbReference type="RefSeq" id="WP_269295992.1">
    <property type="nucleotide sequence ID" value="NZ_CALVCD010000007.1"/>
</dbReference>
<organism evidence="2 3">
    <name type="scientific">Limosilactobacillus vaginalis</name>
    <dbReference type="NCBI Taxonomy" id="1633"/>
    <lineage>
        <taxon>Bacteria</taxon>
        <taxon>Bacillati</taxon>
        <taxon>Bacillota</taxon>
        <taxon>Bacilli</taxon>
        <taxon>Lactobacillales</taxon>
        <taxon>Lactobacillaceae</taxon>
        <taxon>Limosilactobacillus</taxon>
    </lineage>
</organism>
<feature type="signal peptide" evidence="1">
    <location>
        <begin position="1"/>
        <end position="23"/>
    </location>
</feature>
<evidence type="ECO:0000313" key="2">
    <source>
        <dbReference type="EMBL" id="MCZ3667758.1"/>
    </source>
</evidence>
<feature type="chain" id="PRO_5043722805" evidence="1">
    <location>
        <begin position="24"/>
        <end position="172"/>
    </location>
</feature>
<accession>A0AAW5WTI1</accession>
<dbReference type="EMBL" id="JAKHPH010000012">
    <property type="protein sequence ID" value="MCZ3667758.1"/>
    <property type="molecule type" value="Genomic_DNA"/>
</dbReference>
<sequence length="172" mass="19757">MKKACLGLLITIFTVLLSPTIKASSTIKIDGNFSDWKDKSILKDRSLRYSMVTQDNNVYIMTTSNEKIPLNYKLNFGKQNCSTIELQELNKSDGIHKISYLLDYKKENQKLGKGYLNKHGRRQQIEIEIPLNKINQTRNTNQISYIQLTILNKNRDSIANGDVSTLPQWLGF</sequence>
<evidence type="ECO:0000256" key="1">
    <source>
        <dbReference type="SAM" id="SignalP"/>
    </source>
</evidence>
<evidence type="ECO:0000313" key="3">
    <source>
        <dbReference type="Proteomes" id="UP001212401"/>
    </source>
</evidence>
<reference evidence="2" key="1">
    <citation type="submission" date="2022-01" db="EMBL/GenBank/DDBJ databases">
        <title>VMRC isolate genome collection.</title>
        <authorList>
            <person name="France M."/>
            <person name="Rutt L."/>
            <person name="Humphrys M."/>
            <person name="Ravel J."/>
        </authorList>
    </citation>
    <scope>NUCLEOTIDE SEQUENCE</scope>
    <source>
        <strain evidence="2">C0048A1</strain>
    </source>
</reference>
<protein>
    <submittedName>
        <fullName evidence="2">Uncharacterized protein</fullName>
    </submittedName>
</protein>
<comment type="caution">
    <text evidence="2">The sequence shown here is derived from an EMBL/GenBank/DDBJ whole genome shotgun (WGS) entry which is preliminary data.</text>
</comment>
<keyword evidence="1" id="KW-0732">Signal</keyword>
<dbReference type="AlphaFoldDB" id="A0AAW5WTI1"/>
<name>A0AAW5WTI1_9LACO</name>
<dbReference type="Proteomes" id="UP001212401">
    <property type="component" value="Unassembled WGS sequence"/>
</dbReference>